<dbReference type="Proteomes" id="UP000000738">
    <property type="component" value="Chromosome"/>
</dbReference>
<dbReference type="EnsemblBacteria" id="ACS31063">
    <property type="protein sequence ID" value="ACS31063"/>
    <property type="gene ID" value="Mlut_15720"/>
</dbReference>
<dbReference type="STRING" id="465515.Mlut_15720"/>
<dbReference type="eggNOG" id="COG1732">
    <property type="taxonomic scope" value="Bacteria"/>
</dbReference>
<dbReference type="Proteomes" id="UP000248985">
    <property type="component" value="Chromosome 1"/>
</dbReference>
<dbReference type="GO" id="GO:0043190">
    <property type="term" value="C:ATP-binding cassette (ABC) transporter complex"/>
    <property type="evidence" value="ECO:0007669"/>
    <property type="project" value="InterPro"/>
</dbReference>
<dbReference type="GeneID" id="93343443"/>
<evidence type="ECO:0000313" key="3">
    <source>
        <dbReference type="EMBL" id="SQG47488.1"/>
    </source>
</evidence>
<dbReference type="Gene3D" id="3.40.190.10">
    <property type="entry name" value="Periplasmic binding protein-like II"/>
    <property type="match status" value="1"/>
</dbReference>
<proteinExistence type="predicted"/>
<keyword evidence="4" id="KW-1185">Reference proteome</keyword>
<evidence type="ECO:0000313" key="2">
    <source>
        <dbReference type="EMBL" id="ACS31063.1"/>
    </source>
</evidence>
<organism evidence="2 4">
    <name type="scientific">Micrococcus luteus (strain ATCC 4698 / DSM 20030 / JCM 1464 / CCM 169 / CCUG 5858 / IAM 1056 / NBRC 3333 / NCIMB 9278 / NCTC 2665 / VKM Ac-2230)</name>
    <name type="common">Micrococcus lysodeikticus</name>
    <dbReference type="NCBI Taxonomy" id="465515"/>
    <lineage>
        <taxon>Bacteria</taxon>
        <taxon>Bacillati</taxon>
        <taxon>Actinomycetota</taxon>
        <taxon>Actinomycetes</taxon>
        <taxon>Micrococcales</taxon>
        <taxon>Micrococcaceae</taxon>
        <taxon>Micrococcus</taxon>
    </lineage>
</organism>
<dbReference type="GO" id="GO:0022857">
    <property type="term" value="F:transmembrane transporter activity"/>
    <property type="evidence" value="ECO:0007669"/>
    <property type="project" value="InterPro"/>
</dbReference>
<dbReference type="CDD" id="cd13611">
    <property type="entry name" value="PBP2_YehZ"/>
    <property type="match status" value="1"/>
</dbReference>
<feature type="domain" description="ABC-type glycine betaine transport system substrate-binding" evidence="1">
    <location>
        <begin position="63"/>
        <end position="329"/>
    </location>
</feature>
<evidence type="ECO:0000313" key="4">
    <source>
        <dbReference type="Proteomes" id="UP000000738"/>
    </source>
</evidence>
<sequence length="335" mass="35594">MTTPRATLPSRRRGRTPARAALAALGLAASLVLSGCGLSTAGGYLPSGTPAGDVAGIDLEGAHVAVGSKNFNEGVVLGKITAILMRSAGADVEDLTNMPGSLSARQAQVAGVVDVEWDYTGTAWITYLGHTDPIPDAQAQWAAVRDEDAQQGLVWLPPAELDNTYTLSVRQDRAEELGLETLADIKDLPTEEQSFCVSAEFAARNDGFLPMLEAYGIERPTGSRLRQMDIGAVFAAVADGSCTFGEAYSTDGRIAALDLTTLQDPLSFFPKYNAAPIVREEVLAQHPEIADLLAPVTARLDNATAARLNARVDVDGEEPTQVAWDWLREEGLITD</sequence>
<evidence type="ECO:0000313" key="5">
    <source>
        <dbReference type="Proteomes" id="UP000248985"/>
    </source>
</evidence>
<evidence type="ECO:0000259" key="1">
    <source>
        <dbReference type="Pfam" id="PF04069"/>
    </source>
</evidence>
<dbReference type="Pfam" id="PF04069">
    <property type="entry name" value="OpuAC"/>
    <property type="match status" value="1"/>
</dbReference>
<dbReference type="AlphaFoldDB" id="C5CBE0"/>
<dbReference type="KEGG" id="mlu:Mlut_15720"/>
<accession>C5CBE0</accession>
<reference evidence="3 5" key="3">
    <citation type="submission" date="2018-06" db="EMBL/GenBank/DDBJ databases">
        <authorList>
            <consortium name="Pathogen Informatics"/>
            <person name="Doyle S."/>
        </authorList>
    </citation>
    <scope>NUCLEOTIDE SEQUENCE [LARGE SCALE GENOMIC DNA]</scope>
    <source>
        <strain evidence="3 5">NCTC2665</strain>
    </source>
</reference>
<dbReference type="InterPro" id="IPR007210">
    <property type="entry name" value="ABC_Gly_betaine_transp_sub-bd"/>
</dbReference>
<protein>
    <submittedName>
        <fullName evidence="3">Choline-binding protein</fullName>
    </submittedName>
    <submittedName>
        <fullName evidence="2">Periplasmic glycine betaine/choline-binding (Lipo)protein of an ABC-type transport system (Osmoprotectant binding protein)</fullName>
    </submittedName>
</protein>
<dbReference type="RefSeq" id="WP_010080519.1">
    <property type="nucleotide sequence ID" value="NC_012803.1"/>
</dbReference>
<dbReference type="EMBL" id="LS483396">
    <property type="protein sequence ID" value="SQG47488.1"/>
    <property type="molecule type" value="Genomic_DNA"/>
</dbReference>
<reference evidence="4" key="2">
    <citation type="journal article" date="2010" name="J. Bacteriol.">
        <title>Genome sequence of the Fleming strain of Micrococcus luteus, a simple free-living actinobacterium.</title>
        <authorList>
            <person name="Young M."/>
            <person name="Artsatbanov V."/>
            <person name="Beller H.R."/>
            <person name="Chandra G."/>
            <person name="Chater K.F."/>
            <person name="Dover L.G."/>
            <person name="Goh E.B."/>
            <person name="Kahan T."/>
            <person name="Kaprelyants A.S."/>
            <person name="Kyrpides N."/>
            <person name="Lapidus A."/>
            <person name="Lowry S.R."/>
            <person name="Lykidis A."/>
            <person name="Mahillon J."/>
            <person name="Markowitz V."/>
            <person name="Mavromatis K."/>
            <person name="Mukamolova G.V."/>
            <person name="Oren A."/>
            <person name="Rokem J.S."/>
            <person name="Smith M.C."/>
            <person name="Young D.I."/>
            <person name="Greenblatt C.L."/>
        </authorList>
    </citation>
    <scope>NUCLEOTIDE SEQUENCE [LARGE SCALE GENOMIC DNA]</scope>
    <source>
        <strain evidence="4">ATCC 4698 / DSM 20030 / JCM 1464 / NBRC 3333 / NCIMB 9278 / NCTC 2665 / VKM Ac-2230</strain>
    </source>
</reference>
<reference evidence="2" key="1">
    <citation type="submission" date="2009-05" db="EMBL/GenBank/DDBJ databases">
        <title>Complete sequence of Micrococcus luteus NCTC 2665.</title>
        <authorList>
            <consortium name="US DOE Joint Genome Institute"/>
            <person name="Lucas S."/>
            <person name="Copeland A."/>
            <person name="Lapidus A."/>
            <person name="Glavina del Rio T."/>
            <person name="Dalin E."/>
            <person name="Tice H."/>
            <person name="Bruce D."/>
            <person name="Goodwin L."/>
            <person name="Pitluck S."/>
            <person name="Lowry S."/>
            <person name="Larimer F."/>
            <person name="Land M."/>
            <person name="Hauser L."/>
            <person name="Kyrpides N."/>
            <person name="Lykidis A."/>
            <person name="Young M."/>
            <person name="Greenblatt C."/>
        </authorList>
    </citation>
    <scope>NUCLEOTIDE SEQUENCE</scope>
    <source>
        <strain evidence="2">NCTC 2665</strain>
    </source>
</reference>
<dbReference type="PATRIC" id="fig|465515.4.peg.1509"/>
<dbReference type="HOGENOM" id="CLU_038355_1_0_11"/>
<dbReference type="Gene3D" id="3.40.190.120">
    <property type="entry name" value="Osmoprotection protein (prox), domain 2"/>
    <property type="match status" value="1"/>
</dbReference>
<dbReference type="EMBL" id="CP001628">
    <property type="protein sequence ID" value="ACS31063.1"/>
    <property type="molecule type" value="Genomic_DNA"/>
</dbReference>
<name>C5CBE0_MICLC</name>
<gene>
    <name evidence="3" type="primary">opuBC</name>
    <name evidence="2" type="ordered locus">Mlut_15720</name>
    <name evidence="3" type="ORF">NCTC2665_00248</name>
</gene>
<dbReference type="SUPFAM" id="SSF53850">
    <property type="entry name" value="Periplasmic binding protein-like II"/>
    <property type="match status" value="1"/>
</dbReference>